<dbReference type="EMBL" id="GDHC01016409">
    <property type="protein sequence ID" value="JAQ02220.1"/>
    <property type="molecule type" value="Transcribed_RNA"/>
</dbReference>
<sequence length="138" mass="16130">MRTSQSTLFSPSPWCLGHGMREHVIVNRYHTGLQLCCHPSCMGSVGREHTCGKCQVSLICQRNSLFIIIKRNDWQNRTKRFFIHNFHMWCTASHHRSWVEEPFGAITNRLTLCHDLGSAAERLLHLFLYRFKLFTCGH</sequence>
<protein>
    <submittedName>
        <fullName evidence="1">Uncharacterized protein</fullName>
    </submittedName>
</protein>
<organism evidence="1">
    <name type="scientific">Lygus hesperus</name>
    <name type="common">Western plant bug</name>
    <dbReference type="NCBI Taxonomy" id="30085"/>
    <lineage>
        <taxon>Eukaryota</taxon>
        <taxon>Metazoa</taxon>
        <taxon>Ecdysozoa</taxon>
        <taxon>Arthropoda</taxon>
        <taxon>Hexapoda</taxon>
        <taxon>Insecta</taxon>
        <taxon>Pterygota</taxon>
        <taxon>Neoptera</taxon>
        <taxon>Paraneoptera</taxon>
        <taxon>Hemiptera</taxon>
        <taxon>Heteroptera</taxon>
        <taxon>Panheteroptera</taxon>
        <taxon>Cimicomorpha</taxon>
        <taxon>Miridae</taxon>
        <taxon>Mirini</taxon>
        <taxon>Lygus</taxon>
    </lineage>
</organism>
<dbReference type="AlphaFoldDB" id="A0A146L6C3"/>
<name>A0A146L6C3_LYGHE</name>
<accession>A0A146L6C3</accession>
<proteinExistence type="predicted"/>
<evidence type="ECO:0000313" key="1">
    <source>
        <dbReference type="EMBL" id="JAQ02220.1"/>
    </source>
</evidence>
<reference evidence="1" key="1">
    <citation type="journal article" date="2016" name="Gigascience">
        <title>De novo construction of an expanded transcriptome assembly for the western tarnished plant bug, Lygus hesperus.</title>
        <authorList>
            <person name="Tassone E.E."/>
            <person name="Geib S.M."/>
            <person name="Hall B."/>
            <person name="Fabrick J.A."/>
            <person name="Brent C.S."/>
            <person name="Hull J.J."/>
        </authorList>
    </citation>
    <scope>NUCLEOTIDE SEQUENCE</scope>
</reference>
<gene>
    <name evidence="1" type="ORF">g.11346</name>
</gene>